<dbReference type="InterPro" id="IPR003593">
    <property type="entry name" value="AAA+_ATPase"/>
</dbReference>
<dbReference type="InterPro" id="IPR035965">
    <property type="entry name" value="PAS-like_dom_sf"/>
</dbReference>
<evidence type="ECO:0000256" key="1">
    <source>
        <dbReference type="ARBA" id="ARBA00022741"/>
    </source>
</evidence>
<dbReference type="InterPro" id="IPR029016">
    <property type="entry name" value="GAF-like_dom_sf"/>
</dbReference>
<dbReference type="AlphaFoldDB" id="A0A267MCG2"/>
<keyword evidence="3" id="KW-0805">Transcription regulation</keyword>
<dbReference type="Gene3D" id="3.30.450.20">
    <property type="entry name" value="PAS domain"/>
    <property type="match status" value="1"/>
</dbReference>
<dbReference type="PROSITE" id="PS00675">
    <property type="entry name" value="SIGMA54_INTERACT_1"/>
    <property type="match status" value="1"/>
</dbReference>
<dbReference type="Gene3D" id="1.10.8.60">
    <property type="match status" value="1"/>
</dbReference>
<dbReference type="PANTHER" id="PTHR32071">
    <property type="entry name" value="TRANSCRIPTIONAL REGULATORY PROTEIN"/>
    <property type="match status" value="1"/>
</dbReference>
<dbReference type="Proteomes" id="UP000216024">
    <property type="component" value="Unassembled WGS sequence"/>
</dbReference>
<comment type="caution">
    <text evidence="6">The sequence shown here is derived from an EMBL/GenBank/DDBJ whole genome shotgun (WGS) entry which is preliminary data.</text>
</comment>
<dbReference type="Gene3D" id="3.40.50.300">
    <property type="entry name" value="P-loop containing nucleotide triphosphate hydrolases"/>
    <property type="match status" value="1"/>
</dbReference>
<dbReference type="Pfam" id="PF15714">
    <property type="entry name" value="SpoVT_C"/>
    <property type="match status" value="1"/>
</dbReference>
<dbReference type="InterPro" id="IPR002197">
    <property type="entry name" value="HTH_Fis"/>
</dbReference>
<dbReference type="InterPro" id="IPR027417">
    <property type="entry name" value="P-loop_NTPase"/>
</dbReference>
<dbReference type="InterPro" id="IPR025943">
    <property type="entry name" value="Sigma_54_int_dom_ATP-bd_2"/>
</dbReference>
<sequence>MTYLKEIGEYVQTTAEVISSILDMQVIICDTDLELVGDSYPDFSPKDSRISHESILTEVMELGKNVVLDSNESHQGCAKCANREKCNVISIVGMPIIYEDNIIGSIGILAESQNSKEILLSKKEYYMGFISKMSDLLISKVRERKKNIELKILRKRLLSIVDSIDGALISSDGSGHIIHWNTNIKDFFNISDLKGKKIHLYDIIQHPSIRELVEKGIEFKNKEIVFNRDGKTTYALISGKTIDLDDYKYGAVIVLKKLTDVYDEVNDLSNNRITTNFNQIVGSSKQINIIKNKAQMVSNSKSTVLIQGESGTGKEVFARAIHYTSKLKDKPFIAINCAAIPDNLLESELFGYDEGAFSGAKKGGKIGKFQLAEGGTIFLDEIGEMPLHLQTKLLRVLQERYIERLGSNTSIPINVRVIAATNKKLEEMILTKEFREDLYYRLNVIPIRIPSLRERKEDIPFLLEYFLEINNKLLGKSIKGYTEDAMKTLINYDWRGNVRELQNLVEYVVNMAPSDYIRKEDIPARLLNNFRNSDASGNIDKNSEDAFDINENYKVESLDDIIKRNIIKALKYFGDDLAGKEMASKVLGISRATLYRKIKEYNIV</sequence>
<feature type="domain" description="Sigma-54 factor interaction" evidence="5">
    <location>
        <begin position="280"/>
        <end position="510"/>
    </location>
</feature>
<dbReference type="GO" id="GO:0006355">
    <property type="term" value="P:regulation of DNA-templated transcription"/>
    <property type="evidence" value="ECO:0007669"/>
    <property type="project" value="InterPro"/>
</dbReference>
<name>A0A267MCG2_9FIRM</name>
<dbReference type="SUPFAM" id="SSF55785">
    <property type="entry name" value="PYP-like sensor domain (PAS domain)"/>
    <property type="match status" value="1"/>
</dbReference>
<dbReference type="SMART" id="SM00382">
    <property type="entry name" value="AAA"/>
    <property type="match status" value="1"/>
</dbReference>
<dbReference type="PROSITE" id="PS00676">
    <property type="entry name" value="SIGMA54_INTERACT_2"/>
    <property type="match status" value="1"/>
</dbReference>
<dbReference type="Pfam" id="PF00158">
    <property type="entry name" value="Sigma54_activat"/>
    <property type="match status" value="1"/>
</dbReference>
<evidence type="ECO:0000256" key="4">
    <source>
        <dbReference type="ARBA" id="ARBA00023163"/>
    </source>
</evidence>
<dbReference type="InterPro" id="IPR000014">
    <property type="entry name" value="PAS"/>
</dbReference>
<dbReference type="InterPro" id="IPR002078">
    <property type="entry name" value="Sigma_54_int"/>
</dbReference>
<gene>
    <name evidence="6" type="ORF">CCE28_19650</name>
</gene>
<evidence type="ECO:0000256" key="3">
    <source>
        <dbReference type="ARBA" id="ARBA00023015"/>
    </source>
</evidence>
<evidence type="ECO:0000313" key="7">
    <source>
        <dbReference type="Proteomes" id="UP000216024"/>
    </source>
</evidence>
<dbReference type="SUPFAM" id="SSF52540">
    <property type="entry name" value="P-loop containing nucleoside triphosphate hydrolases"/>
    <property type="match status" value="1"/>
</dbReference>
<keyword evidence="2" id="KW-0067">ATP-binding</keyword>
<dbReference type="FunFam" id="3.40.50.300:FF:000006">
    <property type="entry name" value="DNA-binding transcriptional regulator NtrC"/>
    <property type="match status" value="1"/>
</dbReference>
<dbReference type="PROSITE" id="PS50045">
    <property type="entry name" value="SIGMA54_INTERACT_4"/>
    <property type="match status" value="1"/>
</dbReference>
<dbReference type="Gene3D" id="3.30.450.40">
    <property type="match status" value="1"/>
</dbReference>
<protein>
    <recommendedName>
        <fullName evidence="5">Sigma-54 factor interaction domain-containing protein</fullName>
    </recommendedName>
</protein>
<dbReference type="PANTHER" id="PTHR32071:SF57">
    <property type="entry name" value="C4-DICARBOXYLATE TRANSPORT TRANSCRIPTIONAL REGULATORY PROTEIN DCTD"/>
    <property type="match status" value="1"/>
</dbReference>
<keyword evidence="4" id="KW-0804">Transcription</keyword>
<dbReference type="CDD" id="cd00009">
    <property type="entry name" value="AAA"/>
    <property type="match status" value="1"/>
</dbReference>
<dbReference type="RefSeq" id="WP_095135596.1">
    <property type="nucleotide sequence ID" value="NZ_NIBG01000028.1"/>
</dbReference>
<dbReference type="GO" id="GO:0043565">
    <property type="term" value="F:sequence-specific DNA binding"/>
    <property type="evidence" value="ECO:0007669"/>
    <property type="project" value="InterPro"/>
</dbReference>
<accession>A0A267MCG2</accession>
<keyword evidence="7" id="KW-1185">Reference proteome</keyword>
<dbReference type="SUPFAM" id="SSF46689">
    <property type="entry name" value="Homeodomain-like"/>
    <property type="match status" value="1"/>
</dbReference>
<dbReference type="Pfam" id="PF25601">
    <property type="entry name" value="AAA_lid_14"/>
    <property type="match status" value="1"/>
</dbReference>
<dbReference type="OrthoDB" id="9803970at2"/>
<evidence type="ECO:0000259" key="5">
    <source>
        <dbReference type="PROSITE" id="PS50045"/>
    </source>
</evidence>
<organism evidence="6 7">
    <name type="scientific">Anaeromicrobium sediminis</name>
    <dbReference type="NCBI Taxonomy" id="1478221"/>
    <lineage>
        <taxon>Bacteria</taxon>
        <taxon>Bacillati</taxon>
        <taxon>Bacillota</taxon>
        <taxon>Clostridia</taxon>
        <taxon>Peptostreptococcales</taxon>
        <taxon>Thermotaleaceae</taxon>
        <taxon>Anaeromicrobium</taxon>
    </lineage>
</organism>
<dbReference type="CDD" id="cd00130">
    <property type="entry name" value="PAS"/>
    <property type="match status" value="1"/>
</dbReference>
<evidence type="ECO:0000256" key="2">
    <source>
        <dbReference type="ARBA" id="ARBA00022840"/>
    </source>
</evidence>
<proteinExistence type="predicted"/>
<dbReference type="Pfam" id="PF02954">
    <property type="entry name" value="HTH_8"/>
    <property type="match status" value="1"/>
</dbReference>
<dbReference type="EMBL" id="NIBG01000028">
    <property type="protein sequence ID" value="PAB57147.1"/>
    <property type="molecule type" value="Genomic_DNA"/>
</dbReference>
<evidence type="ECO:0000313" key="6">
    <source>
        <dbReference type="EMBL" id="PAB57147.1"/>
    </source>
</evidence>
<dbReference type="InterPro" id="IPR009057">
    <property type="entry name" value="Homeodomain-like_sf"/>
</dbReference>
<dbReference type="GO" id="GO:0005524">
    <property type="term" value="F:ATP binding"/>
    <property type="evidence" value="ECO:0007669"/>
    <property type="project" value="UniProtKB-KW"/>
</dbReference>
<reference evidence="6 7" key="1">
    <citation type="submission" date="2017-06" db="EMBL/GenBank/DDBJ databases">
        <title>Draft genome sequence of anaerobic fermentative bacterium Anaeromicrobium sediminis DY2726D isolated from West Pacific Ocean sediments.</title>
        <authorList>
            <person name="Zeng X."/>
        </authorList>
    </citation>
    <scope>NUCLEOTIDE SEQUENCE [LARGE SCALE GENOMIC DNA]</scope>
    <source>
        <strain evidence="6 7">DY2726D</strain>
    </source>
</reference>
<dbReference type="InterPro" id="IPR058031">
    <property type="entry name" value="AAA_lid_NorR"/>
</dbReference>
<dbReference type="Gene3D" id="1.10.10.60">
    <property type="entry name" value="Homeodomain-like"/>
    <property type="match status" value="1"/>
</dbReference>
<keyword evidence="1" id="KW-0547">Nucleotide-binding</keyword>
<dbReference type="InterPro" id="IPR025662">
    <property type="entry name" value="Sigma_54_int_dom_ATP-bd_1"/>
</dbReference>